<dbReference type="PANTHER" id="PTHR10997">
    <property type="entry name" value="IMPORTIN-7, 8, 11"/>
    <property type="match status" value="1"/>
</dbReference>
<dbReference type="SUPFAM" id="SSF48371">
    <property type="entry name" value="ARM repeat"/>
    <property type="match status" value="1"/>
</dbReference>
<evidence type="ECO:0000256" key="3">
    <source>
        <dbReference type="ARBA" id="ARBA00008669"/>
    </source>
</evidence>
<comment type="caution">
    <text evidence="9">The sequence shown here is derived from an EMBL/GenBank/DDBJ whole genome shotgun (WGS) entry which is preliminary data.</text>
</comment>
<evidence type="ECO:0000313" key="9">
    <source>
        <dbReference type="EMBL" id="KEZ39611.1"/>
    </source>
</evidence>
<sequence>MASNIGAIAQLLDATLDPAQHRKAETALKVEQAKPQYSLSLLNIVASEPLPAKTRLAAALAFKNFIRNNYVNEEGQYKLPQDEVNTIKQQLIGLMISSPPAIQSQLGEAVAIIADSDFWERWQTLTQDLVSRFSATDPKVNIGVLEVAHSIFVRWRPLFRTDELYTEINHVISTFGQPFIQLLITTNTRIEANSGNKDLLRGWFETLSLLVKIFYDMSCHDVPPIFEENLPSICELLHKYLSYANPLLATDDDSEVSIIDTVKADICEALELYTVKFDDDFSKYCGPFITRVWELLSDMGPETKYDIVVSKALHFLTAVASTKEHADNFNHQDTLSQIVEKVILPNVALRESDIELFEDEPIEFIRRDLEGSDTDSRRRSATDFLRKLQEKFESLVTGVVSRYINHYLTQGETDWKAKDTAIYLFISIAAKGAVTSAQGVKTINSLVNVVEFFQQHIAADLMSDSAEPIAKVDAIKYLHTFRSQLSKSQWMDAFPHLIKNVGSSNYVIYTYAAIAVERLLFLTDDNGVQMFTRSDVEGFSNELLERLFMLIERETTPAKLQENEFLMRCVMRILIVIKDGAAGILDGVLQHLIGITNIMKQNPSNPRFYYYHFEALGALVRYCSASKADVLNAKLWEPIQLIFTEDVTEFMQYVLQILAQLLESSPADSISANFGALLDPILNPPMWEVRGNVPALTRLLAALIPRAAKDITAGDKIKQILGIFQMLLAGRKSELYAFDILEATIKSYEGNVLDPYFVTILELLFKKLQSNPADSLKLRFVRLYHLISARLEEGYGADYFIKHSNALQAGLFRQVYPAIILVETDKLARPVDRKLAVVSYTKTLCESKAFAEEFLKGWANTCNKLLMLLANPPTIAAGLGDEIITEADVDDIGFGLTFTALNTCKPAVRDDYPEISNVIHWVRDYIKEANTRHNGLVFTFIETRLADEQKEVFSRIIQ</sequence>
<dbReference type="GO" id="GO:0006606">
    <property type="term" value="P:protein import into nucleus"/>
    <property type="evidence" value="ECO:0007669"/>
    <property type="project" value="TreeGrafter"/>
</dbReference>
<evidence type="ECO:0000256" key="1">
    <source>
        <dbReference type="ARBA" id="ARBA00004123"/>
    </source>
</evidence>
<evidence type="ECO:0000256" key="2">
    <source>
        <dbReference type="ARBA" id="ARBA00004496"/>
    </source>
</evidence>
<comment type="similarity">
    <text evidence="3">Belongs to the XPO2/CSE1 family.</text>
</comment>
<name>A0A084FWZ9_PSEDA</name>
<reference evidence="9 10" key="1">
    <citation type="journal article" date="2014" name="Genome Announc.">
        <title>Draft genome sequence of the pathogenic fungus Scedosporium apiospermum.</title>
        <authorList>
            <person name="Vandeputte P."/>
            <person name="Ghamrawi S."/>
            <person name="Rechenmann M."/>
            <person name="Iltis A."/>
            <person name="Giraud S."/>
            <person name="Fleury M."/>
            <person name="Thornton C."/>
            <person name="Delhaes L."/>
            <person name="Meyer W."/>
            <person name="Papon N."/>
            <person name="Bouchara J.P."/>
        </authorList>
    </citation>
    <scope>NUCLEOTIDE SEQUENCE [LARGE SCALE GENOMIC DNA]</scope>
    <source>
        <strain evidence="9 10">IHEM 14462</strain>
    </source>
</reference>
<dbReference type="PROSITE" id="PS50166">
    <property type="entry name" value="IMPORTIN_B_NT"/>
    <property type="match status" value="1"/>
</dbReference>
<dbReference type="AlphaFoldDB" id="A0A084FWZ9"/>
<evidence type="ECO:0000256" key="5">
    <source>
        <dbReference type="ARBA" id="ARBA00022490"/>
    </source>
</evidence>
<dbReference type="GO" id="GO:0005049">
    <property type="term" value="F:nuclear export signal receptor activity"/>
    <property type="evidence" value="ECO:0007669"/>
    <property type="project" value="EnsemblFungi"/>
</dbReference>
<dbReference type="PANTHER" id="PTHR10997:SF8">
    <property type="entry name" value="EXPORTIN-2"/>
    <property type="match status" value="1"/>
</dbReference>
<dbReference type="InterPro" id="IPR001494">
    <property type="entry name" value="Importin-beta_N"/>
</dbReference>
<feature type="domain" description="Importin N-terminal" evidence="8">
    <location>
        <begin position="24"/>
        <end position="97"/>
    </location>
</feature>
<organism evidence="9 10">
    <name type="scientific">Pseudallescheria apiosperma</name>
    <name type="common">Scedosporium apiospermum</name>
    <dbReference type="NCBI Taxonomy" id="563466"/>
    <lineage>
        <taxon>Eukaryota</taxon>
        <taxon>Fungi</taxon>
        <taxon>Dikarya</taxon>
        <taxon>Ascomycota</taxon>
        <taxon>Pezizomycotina</taxon>
        <taxon>Sordariomycetes</taxon>
        <taxon>Hypocreomycetidae</taxon>
        <taxon>Microascales</taxon>
        <taxon>Microascaceae</taxon>
        <taxon>Scedosporium</taxon>
    </lineage>
</organism>
<keyword evidence="4" id="KW-0813">Transport</keyword>
<dbReference type="HOGENOM" id="CLU_009614_0_0_1"/>
<keyword evidence="6" id="KW-0653">Protein transport</keyword>
<dbReference type="EMBL" id="JOWA01000143">
    <property type="protein sequence ID" value="KEZ39611.1"/>
    <property type="molecule type" value="Genomic_DNA"/>
</dbReference>
<dbReference type="OrthoDB" id="3268246at2759"/>
<keyword evidence="10" id="KW-1185">Reference proteome</keyword>
<evidence type="ECO:0000259" key="8">
    <source>
        <dbReference type="PROSITE" id="PS50166"/>
    </source>
</evidence>
<keyword evidence="7" id="KW-0539">Nucleus</keyword>
<proteinExistence type="inferred from homology"/>
<dbReference type="GO" id="GO:0061015">
    <property type="term" value="P:snRNA import into nucleus"/>
    <property type="evidence" value="ECO:0007669"/>
    <property type="project" value="EnsemblFungi"/>
</dbReference>
<dbReference type="GeneID" id="27728603"/>
<dbReference type="RefSeq" id="XP_016639410.1">
    <property type="nucleotide sequence ID" value="XM_016790900.1"/>
</dbReference>
<dbReference type="SMART" id="SM00913">
    <property type="entry name" value="IBN_N"/>
    <property type="match status" value="1"/>
</dbReference>
<dbReference type="GO" id="GO:0032991">
    <property type="term" value="C:protein-containing complex"/>
    <property type="evidence" value="ECO:0007669"/>
    <property type="project" value="EnsemblFungi"/>
</dbReference>
<dbReference type="InterPro" id="IPR016024">
    <property type="entry name" value="ARM-type_fold"/>
</dbReference>
<dbReference type="InterPro" id="IPR011989">
    <property type="entry name" value="ARM-like"/>
</dbReference>
<dbReference type="GO" id="GO:0031267">
    <property type="term" value="F:small GTPase binding"/>
    <property type="evidence" value="ECO:0007669"/>
    <property type="project" value="InterPro"/>
</dbReference>
<evidence type="ECO:0000313" key="10">
    <source>
        <dbReference type="Proteomes" id="UP000028545"/>
    </source>
</evidence>
<dbReference type="InterPro" id="IPR005043">
    <property type="entry name" value="XPO2_C"/>
</dbReference>
<dbReference type="KEGG" id="sapo:SAPIO_CDS9531"/>
<dbReference type="InterPro" id="IPR013713">
    <property type="entry name" value="XPO2_central"/>
</dbReference>
<comment type="subcellular location">
    <subcellularLocation>
        <location evidence="2">Cytoplasm</location>
    </subcellularLocation>
    <subcellularLocation>
        <location evidence="1">Nucleus</location>
    </subcellularLocation>
</comment>
<dbReference type="Pfam" id="PF08506">
    <property type="entry name" value="Cse1"/>
    <property type="match status" value="1"/>
</dbReference>
<evidence type="ECO:0000256" key="4">
    <source>
        <dbReference type="ARBA" id="ARBA00022448"/>
    </source>
</evidence>
<evidence type="ECO:0000256" key="6">
    <source>
        <dbReference type="ARBA" id="ARBA00022927"/>
    </source>
</evidence>
<dbReference type="Pfam" id="PF03810">
    <property type="entry name" value="IBN_N"/>
    <property type="match status" value="1"/>
</dbReference>
<dbReference type="Proteomes" id="UP000028545">
    <property type="component" value="Unassembled WGS sequence"/>
</dbReference>
<dbReference type="Gene3D" id="1.25.10.10">
    <property type="entry name" value="Leucine-rich Repeat Variant"/>
    <property type="match status" value="1"/>
</dbReference>
<keyword evidence="5" id="KW-0963">Cytoplasm</keyword>
<dbReference type="GO" id="GO:0005829">
    <property type="term" value="C:cytosol"/>
    <property type="evidence" value="ECO:0007669"/>
    <property type="project" value="TreeGrafter"/>
</dbReference>
<dbReference type="GO" id="GO:0034399">
    <property type="term" value="C:nuclear periphery"/>
    <property type="evidence" value="ECO:0007669"/>
    <property type="project" value="EnsemblFungi"/>
</dbReference>
<dbReference type="GO" id="GO:0046827">
    <property type="term" value="P:positive regulation of protein export from nucleus"/>
    <property type="evidence" value="ECO:0007669"/>
    <property type="project" value="EnsemblFungi"/>
</dbReference>
<dbReference type="GO" id="GO:0005635">
    <property type="term" value="C:nuclear envelope"/>
    <property type="evidence" value="ECO:0007669"/>
    <property type="project" value="EnsemblFungi"/>
</dbReference>
<dbReference type="Pfam" id="PF03378">
    <property type="entry name" value="CAS_CSE1"/>
    <property type="match status" value="1"/>
</dbReference>
<evidence type="ECO:0000256" key="7">
    <source>
        <dbReference type="ARBA" id="ARBA00023242"/>
    </source>
</evidence>
<gene>
    <name evidence="9" type="ORF">SAPIO_CDS9531</name>
</gene>
<dbReference type="VEuPathDB" id="FungiDB:SAPIO_CDS9531"/>
<accession>A0A084FWZ9</accession>
<dbReference type="GO" id="GO:0006611">
    <property type="term" value="P:protein export from nucleus"/>
    <property type="evidence" value="ECO:0007669"/>
    <property type="project" value="EnsemblFungi"/>
</dbReference>
<dbReference type="OMA" id="AENEFLM"/>
<protein>
    <recommendedName>
        <fullName evidence="8">Importin N-terminal domain-containing protein</fullName>
    </recommendedName>
</protein>